<name>A0ABV5IF58_9ACTN</name>
<comment type="caution">
    <text evidence="1">The sequence shown here is derived from an EMBL/GenBank/DDBJ whole genome shotgun (WGS) entry which is preliminary data.</text>
</comment>
<gene>
    <name evidence="1" type="ORF">ACFFV7_18400</name>
</gene>
<protein>
    <submittedName>
        <fullName evidence="1">Uncharacterized protein</fullName>
    </submittedName>
</protein>
<evidence type="ECO:0000313" key="2">
    <source>
        <dbReference type="Proteomes" id="UP001589647"/>
    </source>
</evidence>
<dbReference type="RefSeq" id="WP_189646297.1">
    <property type="nucleotide sequence ID" value="NZ_BMRC01000002.1"/>
</dbReference>
<accession>A0ABV5IF58</accession>
<sequence>MFVAQSFDVTPGGGYFVLRRHHHPISLRFVEGRAGVDGILTGGPLEEKWELRYRVNRAREGGELRE</sequence>
<dbReference type="Proteomes" id="UP001589647">
    <property type="component" value="Unassembled WGS sequence"/>
</dbReference>
<evidence type="ECO:0000313" key="1">
    <source>
        <dbReference type="EMBL" id="MFB9203177.1"/>
    </source>
</evidence>
<keyword evidence="2" id="KW-1185">Reference proteome</keyword>
<proteinExistence type="predicted"/>
<reference evidence="1 2" key="1">
    <citation type="submission" date="2024-09" db="EMBL/GenBank/DDBJ databases">
        <authorList>
            <person name="Sun Q."/>
            <person name="Mori K."/>
        </authorList>
    </citation>
    <scope>NUCLEOTIDE SEQUENCE [LARGE SCALE GENOMIC DNA]</scope>
    <source>
        <strain evidence="1 2">CCM 3426</strain>
    </source>
</reference>
<organism evidence="1 2">
    <name type="scientific">Nonomuraea spiralis</name>
    <dbReference type="NCBI Taxonomy" id="46182"/>
    <lineage>
        <taxon>Bacteria</taxon>
        <taxon>Bacillati</taxon>
        <taxon>Actinomycetota</taxon>
        <taxon>Actinomycetes</taxon>
        <taxon>Streptosporangiales</taxon>
        <taxon>Streptosporangiaceae</taxon>
        <taxon>Nonomuraea</taxon>
    </lineage>
</organism>
<dbReference type="EMBL" id="JBHMEI010000013">
    <property type="protein sequence ID" value="MFB9203177.1"/>
    <property type="molecule type" value="Genomic_DNA"/>
</dbReference>